<evidence type="ECO:0000313" key="1">
    <source>
        <dbReference type="EMBL" id="KAG8370558.1"/>
    </source>
</evidence>
<organism evidence="1 2">
    <name type="scientific">Buddleja alternifolia</name>
    <dbReference type="NCBI Taxonomy" id="168488"/>
    <lineage>
        <taxon>Eukaryota</taxon>
        <taxon>Viridiplantae</taxon>
        <taxon>Streptophyta</taxon>
        <taxon>Embryophyta</taxon>
        <taxon>Tracheophyta</taxon>
        <taxon>Spermatophyta</taxon>
        <taxon>Magnoliopsida</taxon>
        <taxon>eudicotyledons</taxon>
        <taxon>Gunneridae</taxon>
        <taxon>Pentapetalae</taxon>
        <taxon>asterids</taxon>
        <taxon>lamiids</taxon>
        <taxon>Lamiales</taxon>
        <taxon>Scrophulariaceae</taxon>
        <taxon>Buddlejeae</taxon>
        <taxon>Buddleja</taxon>
    </lineage>
</organism>
<gene>
    <name evidence="1" type="ORF">BUALT_Bualt14G0129600</name>
</gene>
<keyword evidence="2" id="KW-1185">Reference proteome</keyword>
<evidence type="ECO:0000313" key="2">
    <source>
        <dbReference type="Proteomes" id="UP000826271"/>
    </source>
</evidence>
<proteinExistence type="predicted"/>
<sequence length="159" mass="17707">MLGKGGKLRGHGSPLYYTDQLEFLLNLEYLEAEFFSWGAFGCGLDSLEPKLAMGDPPPIGVMKANLNPLALKTDNYLKDDDFSIHVSLENMGKKCDNFVKYHSAGYDGEKIEARGRKMIDRLHSLLFQGRTNFANQDSIIPEPFVPEDAPTVDLALIIP</sequence>
<dbReference type="Proteomes" id="UP000826271">
    <property type="component" value="Unassembled WGS sequence"/>
</dbReference>
<reference evidence="1" key="1">
    <citation type="submission" date="2019-10" db="EMBL/GenBank/DDBJ databases">
        <authorList>
            <person name="Zhang R."/>
            <person name="Pan Y."/>
            <person name="Wang J."/>
            <person name="Ma R."/>
            <person name="Yu S."/>
        </authorList>
    </citation>
    <scope>NUCLEOTIDE SEQUENCE</scope>
    <source>
        <strain evidence="1">LA-IB0</strain>
        <tissue evidence="1">Leaf</tissue>
    </source>
</reference>
<dbReference type="AlphaFoldDB" id="A0AAV6WJ08"/>
<protein>
    <submittedName>
        <fullName evidence="1">Uncharacterized protein</fullName>
    </submittedName>
</protein>
<dbReference type="EMBL" id="WHWC01000014">
    <property type="protein sequence ID" value="KAG8370558.1"/>
    <property type="molecule type" value="Genomic_DNA"/>
</dbReference>
<accession>A0AAV6WJ08</accession>
<comment type="caution">
    <text evidence="1">The sequence shown here is derived from an EMBL/GenBank/DDBJ whole genome shotgun (WGS) entry which is preliminary data.</text>
</comment>
<dbReference type="InterPro" id="IPR052965">
    <property type="entry name" value="Pigment-catalase-like"/>
</dbReference>
<name>A0AAV6WJ08_9LAMI</name>
<dbReference type="PANTHER" id="PTHR31694">
    <property type="entry name" value="DESICCATION-LIKE PROTEIN"/>
    <property type="match status" value="1"/>
</dbReference>
<dbReference type="PANTHER" id="PTHR31694:SF26">
    <property type="entry name" value="OS05G0151100 PROTEIN"/>
    <property type="match status" value="1"/>
</dbReference>